<keyword evidence="15" id="KW-1185">Reference proteome</keyword>
<evidence type="ECO:0000256" key="6">
    <source>
        <dbReference type="ARBA" id="ARBA00022782"/>
    </source>
</evidence>
<dbReference type="Proteomes" id="UP001634394">
    <property type="component" value="Unassembled WGS sequence"/>
</dbReference>
<dbReference type="PANTHER" id="PTHR11848">
    <property type="entry name" value="TGF-BETA FAMILY"/>
    <property type="match status" value="1"/>
</dbReference>
<evidence type="ECO:0000256" key="8">
    <source>
        <dbReference type="ARBA" id="ARBA00023157"/>
    </source>
</evidence>
<keyword evidence="7 10" id="KW-0339">Growth factor</keyword>
<dbReference type="InterPro" id="IPR001839">
    <property type="entry name" value="TGF-b_C"/>
</dbReference>
<evidence type="ECO:0000256" key="11">
    <source>
        <dbReference type="SAM" id="MobiDB-lite"/>
    </source>
</evidence>
<dbReference type="EMBL" id="JBJQND010000006">
    <property type="protein sequence ID" value="KAL3873659.1"/>
    <property type="molecule type" value="Genomic_DNA"/>
</dbReference>
<accession>A0ABD3WI71</accession>
<dbReference type="SMART" id="SM00204">
    <property type="entry name" value="TGFB"/>
    <property type="match status" value="1"/>
</dbReference>
<evidence type="ECO:0000256" key="9">
    <source>
        <dbReference type="ARBA" id="ARBA00023180"/>
    </source>
</evidence>
<evidence type="ECO:0000256" key="1">
    <source>
        <dbReference type="ARBA" id="ARBA00004613"/>
    </source>
</evidence>
<dbReference type="Pfam" id="PF00019">
    <property type="entry name" value="TGF_beta"/>
    <property type="match status" value="1"/>
</dbReference>
<evidence type="ECO:0000256" key="7">
    <source>
        <dbReference type="ARBA" id="ARBA00023030"/>
    </source>
</evidence>
<comment type="subcellular location">
    <subcellularLocation>
        <location evidence="1">Secreted</location>
    </subcellularLocation>
</comment>
<dbReference type="GO" id="GO:0051240">
    <property type="term" value="P:positive regulation of multicellular organismal process"/>
    <property type="evidence" value="ECO:0007669"/>
    <property type="project" value="UniProtKB-ARBA"/>
</dbReference>
<feature type="chain" id="PRO_5044778593" description="TGF-beta family profile domain-containing protein" evidence="12">
    <location>
        <begin position="24"/>
        <end position="400"/>
    </location>
</feature>
<feature type="region of interest" description="Disordered" evidence="11">
    <location>
        <begin position="255"/>
        <end position="301"/>
    </location>
</feature>
<comment type="similarity">
    <text evidence="2 10">Belongs to the TGF-beta family.</text>
</comment>
<evidence type="ECO:0000313" key="14">
    <source>
        <dbReference type="EMBL" id="KAL3873659.1"/>
    </source>
</evidence>
<feature type="signal peptide" evidence="12">
    <location>
        <begin position="1"/>
        <end position="23"/>
    </location>
</feature>
<evidence type="ECO:0000256" key="10">
    <source>
        <dbReference type="RuleBase" id="RU000354"/>
    </source>
</evidence>
<feature type="domain" description="TGF-beta family profile" evidence="13">
    <location>
        <begin position="279"/>
        <end position="400"/>
    </location>
</feature>
<reference evidence="14 15" key="1">
    <citation type="submission" date="2024-11" db="EMBL/GenBank/DDBJ databases">
        <title>Chromosome-level genome assembly of the freshwater bivalve Anodonta woodiana.</title>
        <authorList>
            <person name="Chen X."/>
        </authorList>
    </citation>
    <scope>NUCLEOTIDE SEQUENCE [LARGE SCALE GENOMIC DNA]</scope>
    <source>
        <strain evidence="14">MN2024</strain>
        <tissue evidence="14">Gills</tissue>
    </source>
</reference>
<keyword evidence="6" id="KW-0221">Differentiation</keyword>
<dbReference type="Gene3D" id="2.60.120.970">
    <property type="match status" value="1"/>
</dbReference>
<dbReference type="Gene3D" id="2.10.90.10">
    <property type="entry name" value="Cystine-knot cytokines"/>
    <property type="match status" value="1"/>
</dbReference>
<keyword evidence="8" id="KW-1015">Disulfide bond</keyword>
<evidence type="ECO:0000256" key="12">
    <source>
        <dbReference type="SAM" id="SignalP"/>
    </source>
</evidence>
<name>A0ABD3WI71_SINWO</name>
<dbReference type="GO" id="GO:0008083">
    <property type="term" value="F:growth factor activity"/>
    <property type="evidence" value="ECO:0007669"/>
    <property type="project" value="UniProtKB-KW"/>
</dbReference>
<keyword evidence="3" id="KW-0217">Developmental protein</keyword>
<organism evidence="14 15">
    <name type="scientific">Sinanodonta woodiana</name>
    <name type="common">Chinese pond mussel</name>
    <name type="synonym">Anodonta woodiana</name>
    <dbReference type="NCBI Taxonomy" id="1069815"/>
    <lineage>
        <taxon>Eukaryota</taxon>
        <taxon>Metazoa</taxon>
        <taxon>Spiralia</taxon>
        <taxon>Lophotrochozoa</taxon>
        <taxon>Mollusca</taxon>
        <taxon>Bivalvia</taxon>
        <taxon>Autobranchia</taxon>
        <taxon>Heteroconchia</taxon>
        <taxon>Palaeoheterodonta</taxon>
        <taxon>Unionida</taxon>
        <taxon>Unionoidea</taxon>
        <taxon>Unionidae</taxon>
        <taxon>Unioninae</taxon>
        <taxon>Sinanodonta</taxon>
    </lineage>
</organism>
<keyword evidence="9" id="KW-0325">Glycoprotein</keyword>
<dbReference type="PROSITE" id="PS51362">
    <property type="entry name" value="TGF_BETA_2"/>
    <property type="match status" value="1"/>
</dbReference>
<dbReference type="SUPFAM" id="SSF57501">
    <property type="entry name" value="Cystine-knot cytokines"/>
    <property type="match status" value="1"/>
</dbReference>
<dbReference type="InterPro" id="IPR017948">
    <property type="entry name" value="TGFb_CS"/>
</dbReference>
<evidence type="ECO:0000256" key="4">
    <source>
        <dbReference type="ARBA" id="ARBA00022525"/>
    </source>
</evidence>
<protein>
    <recommendedName>
        <fullName evidence="13">TGF-beta family profile domain-containing protein</fullName>
    </recommendedName>
</protein>
<dbReference type="InterPro" id="IPR001111">
    <property type="entry name" value="TGF-b_propeptide"/>
</dbReference>
<evidence type="ECO:0000256" key="5">
    <source>
        <dbReference type="ARBA" id="ARBA00022729"/>
    </source>
</evidence>
<evidence type="ECO:0000259" key="13">
    <source>
        <dbReference type="PROSITE" id="PS51362"/>
    </source>
</evidence>
<evidence type="ECO:0000313" key="15">
    <source>
        <dbReference type="Proteomes" id="UP001634394"/>
    </source>
</evidence>
<evidence type="ECO:0000256" key="3">
    <source>
        <dbReference type="ARBA" id="ARBA00022473"/>
    </source>
</evidence>
<keyword evidence="4" id="KW-0964">Secreted</keyword>
<dbReference type="FunFam" id="2.10.90.10:FF:000103">
    <property type="entry name" value="Bone morphogenetic protein 16"/>
    <property type="match status" value="1"/>
</dbReference>
<feature type="compositionally biased region" description="Basic residues" evidence="11">
    <location>
        <begin position="266"/>
        <end position="301"/>
    </location>
</feature>
<dbReference type="InterPro" id="IPR029034">
    <property type="entry name" value="Cystine-knot_cytokine"/>
</dbReference>
<sequence>MIGGHIAAGLVFVLSVLVSGTFPTSPDQTPSTIGERERQDAIRAFESSLLKLFRLKERPKFKGQKQVPQYMTDLYKSVTSGEVEPITGYFKKAAIYTANVVRSFRHEDAVDSSGCPEDNCVRIWFNVTQIPDDEMLTAAELRIYMERNFSAGGDSTRPLKHKVEVHEIMKPVFENNEPVIHLIDVKNITVKNSSWFTLDVHPAVLRWKRTPKLNHGLEIRILPYNSHPSNSPFKHVRLRREAALETTQWQAQRPLLVTYSDDGRGRTRRNAKQNSRKNKKKPSKKKNPKKQKKGHKNPCRRHPLYVDFGKVGWNDWIVAPVGYEAYYCAGDCHFPLADHHNTTNHAIVQTLVNSADARAAPKPCCVPTDLSQISILYLNEYGETVLQQYDQMVVEGCGCR</sequence>
<proteinExistence type="inferred from homology"/>
<dbReference type="PROSITE" id="PS00250">
    <property type="entry name" value="TGF_BETA_1"/>
    <property type="match status" value="1"/>
</dbReference>
<dbReference type="GO" id="GO:0005576">
    <property type="term" value="C:extracellular region"/>
    <property type="evidence" value="ECO:0007669"/>
    <property type="project" value="UniProtKB-SubCell"/>
</dbReference>
<dbReference type="Pfam" id="PF00688">
    <property type="entry name" value="TGFb_propeptide"/>
    <property type="match status" value="1"/>
</dbReference>
<dbReference type="GO" id="GO:0030154">
    <property type="term" value="P:cell differentiation"/>
    <property type="evidence" value="ECO:0007669"/>
    <property type="project" value="UniProtKB-KW"/>
</dbReference>
<comment type="caution">
    <text evidence="14">The sequence shown here is derived from an EMBL/GenBank/DDBJ whole genome shotgun (WGS) entry which is preliminary data.</text>
</comment>
<dbReference type="PANTHER" id="PTHR11848:SF263">
    <property type="entry name" value="PROTEIN DECAPENTAPLEGIC"/>
    <property type="match status" value="1"/>
</dbReference>
<dbReference type="AlphaFoldDB" id="A0ABD3WI71"/>
<keyword evidence="5 12" id="KW-0732">Signal</keyword>
<gene>
    <name evidence="14" type="ORF">ACJMK2_036753</name>
</gene>
<dbReference type="InterPro" id="IPR015615">
    <property type="entry name" value="TGF-beta-rel"/>
</dbReference>
<dbReference type="GO" id="GO:0051094">
    <property type="term" value="P:positive regulation of developmental process"/>
    <property type="evidence" value="ECO:0007669"/>
    <property type="project" value="UniProtKB-ARBA"/>
</dbReference>
<evidence type="ECO:0000256" key="2">
    <source>
        <dbReference type="ARBA" id="ARBA00006656"/>
    </source>
</evidence>